<name>A0A9X0WL57_9GAMM</name>
<gene>
    <name evidence="1" type="ORF">CKO25_17955</name>
</gene>
<evidence type="ECO:0008006" key="3">
    <source>
        <dbReference type="Google" id="ProtNLM"/>
    </source>
</evidence>
<organism evidence="1 2">
    <name type="scientific">Thiocapsa imhoffii</name>
    <dbReference type="NCBI Taxonomy" id="382777"/>
    <lineage>
        <taxon>Bacteria</taxon>
        <taxon>Pseudomonadati</taxon>
        <taxon>Pseudomonadota</taxon>
        <taxon>Gammaproteobacteria</taxon>
        <taxon>Chromatiales</taxon>
        <taxon>Chromatiaceae</taxon>
        <taxon>Thiocapsa</taxon>
    </lineage>
</organism>
<accession>A0A9X0WL57</accession>
<dbReference type="AlphaFoldDB" id="A0A9X0WL57"/>
<dbReference type="Pfam" id="PF03783">
    <property type="entry name" value="CsgG"/>
    <property type="match status" value="1"/>
</dbReference>
<protein>
    <recommendedName>
        <fullName evidence="3">Curli production assembly/transport component CsgG</fullName>
    </recommendedName>
</protein>
<evidence type="ECO:0000313" key="1">
    <source>
        <dbReference type="EMBL" id="MBK1646495.1"/>
    </source>
</evidence>
<sequence length="415" mass="45221">MGVNIFMMLSNSSARHGFGILILYVLVSANTVVAAPMDTDQAVTHLADRLFARPYGDIAQVKQETVYIAVGEREGILEGSEFDIVRLGAKIQVGSELLGYEEKLIGKAVAERVQERLTVSRMLAKLEVARVGDRAYLRRQHVTRVVIAPFTIDDKVSSLGLGIQENLITALLSKGISVVERSQLERVLEEQRLGLSGFVDLGSAKTLGELLGADAMIVGSLRDLGETVDVNARLVALDSGTGLRAAQARIAKTAIVAQQLALGPTTSVGENGRVVGSNLGKSFDQNGDLFPTFENDFVRIEAVSLKNKGKRPILALRFLNVADDAFGFRLSELEGCYISNESGSRRVCKSLSWDSEKFLGDRFELVPDVPRAEWIELESGEEVNGAYVFTAKALKIGELGRLEPFLVIIRNIDVR</sequence>
<dbReference type="InterPro" id="IPR005534">
    <property type="entry name" value="Curli_assmbl/transp-comp_CsgG"/>
</dbReference>
<comment type="caution">
    <text evidence="1">The sequence shown here is derived from an EMBL/GenBank/DDBJ whole genome shotgun (WGS) entry which is preliminary data.</text>
</comment>
<dbReference type="EMBL" id="NRSD01000026">
    <property type="protein sequence ID" value="MBK1646495.1"/>
    <property type="molecule type" value="Genomic_DNA"/>
</dbReference>
<dbReference type="Proteomes" id="UP001138802">
    <property type="component" value="Unassembled WGS sequence"/>
</dbReference>
<evidence type="ECO:0000313" key="2">
    <source>
        <dbReference type="Proteomes" id="UP001138802"/>
    </source>
</evidence>
<dbReference type="GO" id="GO:0030288">
    <property type="term" value="C:outer membrane-bounded periplasmic space"/>
    <property type="evidence" value="ECO:0007669"/>
    <property type="project" value="InterPro"/>
</dbReference>
<keyword evidence="2" id="KW-1185">Reference proteome</keyword>
<dbReference type="Gene3D" id="3.40.50.10610">
    <property type="entry name" value="ABC-type transport auxiliary lipoprotein component"/>
    <property type="match status" value="1"/>
</dbReference>
<reference evidence="1 2" key="1">
    <citation type="journal article" date="2020" name="Microorganisms">
        <title>Osmotic Adaptation and Compatible Solute Biosynthesis of Phototrophic Bacteria as Revealed from Genome Analyses.</title>
        <authorList>
            <person name="Imhoff J.F."/>
            <person name="Rahn T."/>
            <person name="Kunzel S."/>
            <person name="Keller A."/>
            <person name="Neulinger S.C."/>
        </authorList>
    </citation>
    <scope>NUCLEOTIDE SEQUENCE [LARGE SCALE GENOMIC DNA]</scope>
    <source>
        <strain evidence="1 2">DSM 21303</strain>
    </source>
</reference>
<proteinExistence type="predicted"/>